<dbReference type="HAMAP" id="MF_00607">
    <property type="entry name" value="16SrRNA_methyltr_A"/>
    <property type="match status" value="1"/>
</dbReference>
<dbReference type="SMART" id="SM00650">
    <property type="entry name" value="rADc"/>
    <property type="match status" value="1"/>
</dbReference>
<protein>
    <recommendedName>
        <fullName evidence="7">Ribosomal RNA small subunit methyltransferase A</fullName>
        <ecNumber evidence="7">2.1.1.182</ecNumber>
    </recommendedName>
    <alternativeName>
        <fullName evidence="7">16S rRNA (adenine(1518)-N(6)/adenine(1519)-N(6))-dimethyltransferase</fullName>
    </alternativeName>
    <alternativeName>
        <fullName evidence="7">16S rRNA dimethyladenosine transferase</fullName>
    </alternativeName>
    <alternativeName>
        <fullName evidence="7">16S rRNA dimethylase</fullName>
    </alternativeName>
    <alternativeName>
        <fullName evidence="7">S-adenosylmethionine-6-N', N'-adenosyl(rRNA) dimethyltransferase</fullName>
    </alternativeName>
</protein>
<dbReference type="NCBIfam" id="TIGR00755">
    <property type="entry name" value="ksgA"/>
    <property type="match status" value="1"/>
</dbReference>
<dbReference type="InterPro" id="IPR020596">
    <property type="entry name" value="rRNA_Ade_Mease_Trfase_CS"/>
</dbReference>
<evidence type="ECO:0000256" key="1">
    <source>
        <dbReference type="ARBA" id="ARBA00022490"/>
    </source>
</evidence>
<evidence type="ECO:0000256" key="4">
    <source>
        <dbReference type="ARBA" id="ARBA00022679"/>
    </source>
</evidence>
<dbReference type="InterPro" id="IPR023165">
    <property type="entry name" value="rRNA_Ade_diMease-like_C"/>
</dbReference>
<reference evidence="11" key="2">
    <citation type="submission" date="2021-04" db="EMBL/GenBank/DDBJ databases">
        <authorList>
            <person name="Gilroy R."/>
        </authorList>
    </citation>
    <scope>NUCLEOTIDE SEQUENCE</scope>
    <source>
        <strain evidence="11">ChiHejej3B27-3195</strain>
    </source>
</reference>
<dbReference type="AlphaFoldDB" id="A0A9D1S1H0"/>
<dbReference type="PANTHER" id="PTHR11727">
    <property type="entry name" value="DIMETHYLADENOSINE TRANSFERASE"/>
    <property type="match status" value="1"/>
</dbReference>
<evidence type="ECO:0000256" key="9">
    <source>
        <dbReference type="SAM" id="MobiDB-lite"/>
    </source>
</evidence>
<feature type="binding site" evidence="7 8">
    <location>
        <position position="99"/>
    </location>
    <ligand>
        <name>S-adenosyl-L-methionine</name>
        <dbReference type="ChEBI" id="CHEBI:59789"/>
    </ligand>
</feature>
<dbReference type="GO" id="GO:0003723">
    <property type="term" value="F:RNA binding"/>
    <property type="evidence" value="ECO:0007669"/>
    <property type="project" value="UniProtKB-UniRule"/>
</dbReference>
<keyword evidence="5 7" id="KW-0949">S-adenosyl-L-methionine</keyword>
<evidence type="ECO:0000256" key="2">
    <source>
        <dbReference type="ARBA" id="ARBA00022552"/>
    </source>
</evidence>
<dbReference type="GO" id="GO:0052908">
    <property type="term" value="F:16S rRNA (adenine(1518)-N(6)/adenine(1519)-N(6))-dimethyltransferase activity"/>
    <property type="evidence" value="ECO:0007669"/>
    <property type="project" value="UniProtKB-EC"/>
</dbReference>
<evidence type="ECO:0000259" key="10">
    <source>
        <dbReference type="SMART" id="SM00650"/>
    </source>
</evidence>
<dbReference type="InterPro" id="IPR029063">
    <property type="entry name" value="SAM-dependent_MTases_sf"/>
</dbReference>
<name>A0A9D1S1H0_9MICC</name>
<feature type="binding site" evidence="7 8">
    <location>
        <position position="147"/>
    </location>
    <ligand>
        <name>S-adenosyl-L-methionine</name>
        <dbReference type="ChEBI" id="CHEBI:59789"/>
    </ligand>
</feature>
<feature type="binding site" evidence="7 8">
    <location>
        <position position="53"/>
    </location>
    <ligand>
        <name>S-adenosyl-L-methionine</name>
        <dbReference type="ChEBI" id="CHEBI:59789"/>
    </ligand>
</feature>
<comment type="catalytic activity">
    <reaction evidence="7">
        <text>adenosine(1518)/adenosine(1519) in 16S rRNA + 4 S-adenosyl-L-methionine = N(6)-dimethyladenosine(1518)/N(6)-dimethyladenosine(1519) in 16S rRNA + 4 S-adenosyl-L-homocysteine + 4 H(+)</text>
        <dbReference type="Rhea" id="RHEA:19609"/>
        <dbReference type="Rhea" id="RHEA-COMP:10232"/>
        <dbReference type="Rhea" id="RHEA-COMP:10233"/>
        <dbReference type="ChEBI" id="CHEBI:15378"/>
        <dbReference type="ChEBI" id="CHEBI:57856"/>
        <dbReference type="ChEBI" id="CHEBI:59789"/>
        <dbReference type="ChEBI" id="CHEBI:74411"/>
        <dbReference type="ChEBI" id="CHEBI:74493"/>
        <dbReference type="EC" id="2.1.1.182"/>
    </reaction>
</comment>
<reference evidence="11" key="1">
    <citation type="journal article" date="2021" name="PeerJ">
        <title>Extensive microbial diversity within the chicken gut microbiome revealed by metagenomics and culture.</title>
        <authorList>
            <person name="Gilroy R."/>
            <person name="Ravi A."/>
            <person name="Getino M."/>
            <person name="Pursley I."/>
            <person name="Horton D.L."/>
            <person name="Alikhan N.F."/>
            <person name="Baker D."/>
            <person name="Gharbi K."/>
            <person name="Hall N."/>
            <person name="Watson M."/>
            <person name="Adriaenssens E.M."/>
            <person name="Foster-Nyarko E."/>
            <person name="Jarju S."/>
            <person name="Secka A."/>
            <person name="Antonio M."/>
            <person name="Oren A."/>
            <person name="Chaudhuri R.R."/>
            <person name="La Ragione R."/>
            <person name="Hildebrand F."/>
            <person name="Pallen M.J."/>
        </authorList>
    </citation>
    <scope>NUCLEOTIDE SEQUENCE</scope>
    <source>
        <strain evidence="11">ChiHejej3B27-3195</strain>
    </source>
</reference>
<dbReference type="PROSITE" id="PS01131">
    <property type="entry name" value="RRNA_A_DIMETH"/>
    <property type="match status" value="1"/>
</dbReference>
<dbReference type="InterPro" id="IPR011530">
    <property type="entry name" value="rRNA_adenine_dimethylase"/>
</dbReference>
<feature type="domain" description="Ribosomal RNA adenine methylase transferase N-terminal" evidence="10">
    <location>
        <begin position="58"/>
        <end position="232"/>
    </location>
</feature>
<keyword evidence="2 7" id="KW-0698">rRNA processing</keyword>
<keyword evidence="6 7" id="KW-0694">RNA-binding</keyword>
<dbReference type="PANTHER" id="PTHR11727:SF7">
    <property type="entry name" value="DIMETHYLADENOSINE TRANSFERASE-RELATED"/>
    <property type="match status" value="1"/>
</dbReference>
<accession>A0A9D1S1H0</accession>
<feature type="binding site" evidence="7 8">
    <location>
        <position position="78"/>
    </location>
    <ligand>
        <name>S-adenosyl-L-methionine</name>
        <dbReference type="ChEBI" id="CHEBI:59789"/>
    </ligand>
</feature>
<evidence type="ECO:0000313" key="12">
    <source>
        <dbReference type="Proteomes" id="UP000824151"/>
    </source>
</evidence>
<organism evidence="11 12">
    <name type="scientific">Candidatus Nesterenkonia stercoripullorum</name>
    <dbReference type="NCBI Taxonomy" id="2838701"/>
    <lineage>
        <taxon>Bacteria</taxon>
        <taxon>Bacillati</taxon>
        <taxon>Actinomycetota</taxon>
        <taxon>Actinomycetes</taxon>
        <taxon>Micrococcales</taxon>
        <taxon>Micrococcaceae</taxon>
        <taxon>Nesterenkonia</taxon>
    </lineage>
</organism>
<proteinExistence type="inferred from homology"/>
<dbReference type="InterPro" id="IPR001737">
    <property type="entry name" value="KsgA/Erm"/>
</dbReference>
<comment type="subcellular location">
    <subcellularLocation>
        <location evidence="7">Cytoplasm</location>
    </subcellularLocation>
</comment>
<dbReference type="Pfam" id="PF00398">
    <property type="entry name" value="RrnaAD"/>
    <property type="match status" value="1"/>
</dbReference>
<evidence type="ECO:0000313" key="11">
    <source>
        <dbReference type="EMBL" id="HIW99297.1"/>
    </source>
</evidence>
<dbReference type="SUPFAM" id="SSF53335">
    <property type="entry name" value="S-adenosyl-L-methionine-dependent methyltransferases"/>
    <property type="match status" value="1"/>
</dbReference>
<dbReference type="Gene3D" id="3.40.50.150">
    <property type="entry name" value="Vaccinia Virus protein VP39"/>
    <property type="match status" value="1"/>
</dbReference>
<gene>
    <name evidence="7 11" type="primary">rsmA</name>
    <name evidence="7" type="synonym">ksgA</name>
    <name evidence="11" type="ORF">H9871_04055</name>
</gene>
<feature type="region of interest" description="Disordered" evidence="9">
    <location>
        <begin position="1"/>
        <end position="23"/>
    </location>
</feature>
<comment type="caution">
    <text evidence="11">The sequence shown here is derived from an EMBL/GenBank/DDBJ whole genome shotgun (WGS) entry which is preliminary data.</text>
</comment>
<keyword evidence="3 7" id="KW-0489">Methyltransferase</keyword>
<dbReference type="EC" id="2.1.1.182" evidence="7"/>
<evidence type="ECO:0000256" key="5">
    <source>
        <dbReference type="ARBA" id="ARBA00022691"/>
    </source>
</evidence>
<comment type="function">
    <text evidence="7">Specifically dimethylates two adjacent adenosines (A1518 and A1519) in the loop of a conserved hairpin near the 3'-end of 16S rRNA in the 30S particle. May play a critical role in biogenesis of 30S subunits.</text>
</comment>
<evidence type="ECO:0000256" key="8">
    <source>
        <dbReference type="PROSITE-ProRule" id="PRU01026"/>
    </source>
</evidence>
<feature type="binding site" evidence="7 8">
    <location>
        <position position="129"/>
    </location>
    <ligand>
        <name>S-adenosyl-L-methionine</name>
        <dbReference type="ChEBI" id="CHEBI:59789"/>
    </ligand>
</feature>
<dbReference type="GO" id="GO:0005829">
    <property type="term" value="C:cytosol"/>
    <property type="evidence" value="ECO:0007669"/>
    <property type="project" value="TreeGrafter"/>
</dbReference>
<keyword evidence="1 7" id="KW-0963">Cytoplasm</keyword>
<dbReference type="EMBL" id="DXGD01000145">
    <property type="protein sequence ID" value="HIW99297.1"/>
    <property type="molecule type" value="Genomic_DNA"/>
</dbReference>
<dbReference type="Gene3D" id="1.10.8.100">
    <property type="entry name" value="Ribosomal RNA adenine dimethylase-like, domain 2"/>
    <property type="match status" value="1"/>
</dbReference>
<sequence length="310" mass="32711">MSEETSAEATSRPAAPQGDDTGNSAALLSVAHIRELAEGLGIRPTKQWGQNFVIDPNTIRRIVGLAELDGTEHVLEVGPGLGSLTLGLLDEAAQVSAVEIDPALARQLPETVQVMRPEAGGRLTVLHRDALRLAEADLGEPEVLVANLPYNVAVPVVLHLLQTLPSLRKGLVMVQEEVADRLAAEPGSKIYGVPSVKAAWDTHTRKVGVVGKKVFWPEPRISSGLVRFDRRPPASAEVSREAVFAVIDAAFAQRRKTLRAALSTLAGSPALAETALRSAGVDPAARGETLGIAQYTAIAAALPERVIGGL</sequence>
<keyword evidence="4 7" id="KW-0808">Transferase</keyword>
<evidence type="ECO:0000256" key="6">
    <source>
        <dbReference type="ARBA" id="ARBA00022884"/>
    </source>
</evidence>
<dbReference type="InterPro" id="IPR020598">
    <property type="entry name" value="rRNA_Ade_methylase_Trfase_N"/>
</dbReference>
<comment type="similarity">
    <text evidence="7">Belongs to the class I-like SAM-binding methyltransferase superfamily. rRNA adenine N(6)-methyltransferase family. RsmA subfamily.</text>
</comment>
<dbReference type="PROSITE" id="PS51689">
    <property type="entry name" value="SAM_RNA_A_N6_MT"/>
    <property type="match status" value="1"/>
</dbReference>
<feature type="binding site" evidence="7 8">
    <location>
        <position position="51"/>
    </location>
    <ligand>
        <name>S-adenosyl-L-methionine</name>
        <dbReference type="ChEBI" id="CHEBI:59789"/>
    </ligand>
</feature>
<evidence type="ECO:0000256" key="3">
    <source>
        <dbReference type="ARBA" id="ARBA00022603"/>
    </source>
</evidence>
<evidence type="ECO:0000256" key="7">
    <source>
        <dbReference type="HAMAP-Rule" id="MF_00607"/>
    </source>
</evidence>
<dbReference type="Proteomes" id="UP000824151">
    <property type="component" value="Unassembled WGS sequence"/>
</dbReference>
<dbReference type="FunFam" id="3.40.50.150:FF:000023">
    <property type="entry name" value="Ribosomal RNA small subunit methyltransferase A"/>
    <property type="match status" value="1"/>
</dbReference>